<accession>A0ACD0NUE1</accession>
<proteinExistence type="predicted"/>
<organism evidence="1 2">
    <name type="scientific">Violaceomyces palustris</name>
    <dbReference type="NCBI Taxonomy" id="1673888"/>
    <lineage>
        <taxon>Eukaryota</taxon>
        <taxon>Fungi</taxon>
        <taxon>Dikarya</taxon>
        <taxon>Basidiomycota</taxon>
        <taxon>Ustilaginomycotina</taxon>
        <taxon>Ustilaginomycetes</taxon>
        <taxon>Violaceomycetales</taxon>
        <taxon>Violaceomycetaceae</taxon>
        <taxon>Violaceomyces</taxon>
    </lineage>
</organism>
<evidence type="ECO:0000313" key="1">
    <source>
        <dbReference type="EMBL" id="PWN49430.1"/>
    </source>
</evidence>
<sequence>MFLSLETAWPCRQPRPPSEALLGPFRESRAEEKMGMVQVSSHSSLIQQGEAIIHEIQPTRRSFASPHLSSESKRSGRGVLGSQADLGTHEVPLYSLFSPSPPLPLTLFSSFHSTPGKIGIRLVEENHRGGLERLGHPHPFQPSPNVCSSL</sequence>
<evidence type="ECO:0000313" key="2">
    <source>
        <dbReference type="Proteomes" id="UP000245626"/>
    </source>
</evidence>
<dbReference type="EMBL" id="KZ820052">
    <property type="protein sequence ID" value="PWN49430.1"/>
    <property type="molecule type" value="Genomic_DNA"/>
</dbReference>
<name>A0ACD0NUE1_9BASI</name>
<protein>
    <submittedName>
        <fullName evidence="1">Uncharacterized protein</fullName>
    </submittedName>
</protein>
<keyword evidence="2" id="KW-1185">Reference proteome</keyword>
<dbReference type="Proteomes" id="UP000245626">
    <property type="component" value="Unassembled WGS sequence"/>
</dbReference>
<gene>
    <name evidence="1" type="ORF">IE53DRAFT_146050</name>
</gene>
<reference evidence="1 2" key="1">
    <citation type="journal article" date="2018" name="Mol. Biol. Evol.">
        <title>Broad Genomic Sampling Reveals a Smut Pathogenic Ancestry of the Fungal Clade Ustilaginomycotina.</title>
        <authorList>
            <person name="Kijpornyongpan T."/>
            <person name="Mondo S.J."/>
            <person name="Barry K."/>
            <person name="Sandor L."/>
            <person name="Lee J."/>
            <person name="Lipzen A."/>
            <person name="Pangilinan J."/>
            <person name="LaButti K."/>
            <person name="Hainaut M."/>
            <person name="Henrissat B."/>
            <person name="Grigoriev I.V."/>
            <person name="Spatafora J.W."/>
            <person name="Aime M.C."/>
        </authorList>
    </citation>
    <scope>NUCLEOTIDE SEQUENCE [LARGE SCALE GENOMIC DNA]</scope>
    <source>
        <strain evidence="1 2">SA 807</strain>
    </source>
</reference>